<evidence type="ECO:0000313" key="3">
    <source>
        <dbReference type="EMBL" id="MFD1484208.1"/>
    </source>
</evidence>
<evidence type="ECO:0000256" key="1">
    <source>
        <dbReference type="SAM" id="MobiDB-lite"/>
    </source>
</evidence>
<dbReference type="PROSITE" id="PS51257">
    <property type="entry name" value="PROKAR_LIPOPROTEIN"/>
    <property type="match status" value="1"/>
</dbReference>
<keyword evidence="3" id="KW-0449">Lipoprotein</keyword>
<sequence length="327" mass="34214">MKKIALLAVTILALTGCSTHNTKSSQSSQASKTATVSQPAVKTVDYQQLAKADQDKVSFTFLAKATDDTAATYNVKMQVTNQSKKAVKLDAAKIVWTKGDQADVIKADQQKAVTVKPHQTQSVTKLFTNFKRDHLTAAGAFCYLNADDKLAYSYQAFKDGGVTSKNLTDKHLITLNTPADQTSQVAQASSSAASQSATASTSQSSSSAKAPATAAPKYTGQQLALLAQIYGQQDPASVNVADALNNMQQLAVLSYAADSNTSGHSSEGTGVSYEQFSVSGSNLVITHPATQGSSAWSGTVDLNTALAQVFGQNAAAAQAVLAKMTQE</sequence>
<name>A0ABW4E5E3_9LACO</name>
<proteinExistence type="predicted"/>
<protein>
    <submittedName>
        <fullName evidence="3">Membrane lipoprotein lipid attachment site-containing protein</fullName>
    </submittedName>
</protein>
<dbReference type="EMBL" id="JBHTON010000006">
    <property type="protein sequence ID" value="MFD1484208.1"/>
    <property type="molecule type" value="Genomic_DNA"/>
</dbReference>
<feature type="chain" id="PRO_5045851227" evidence="2">
    <location>
        <begin position="21"/>
        <end position="327"/>
    </location>
</feature>
<dbReference type="RefSeq" id="WP_125752138.1">
    <property type="nucleotide sequence ID" value="NZ_JBHTON010000006.1"/>
</dbReference>
<organism evidence="3 4">
    <name type="scientific">Lacticaseibacillus baoqingensis</name>
    <dbReference type="NCBI Taxonomy" id="2486013"/>
    <lineage>
        <taxon>Bacteria</taxon>
        <taxon>Bacillati</taxon>
        <taxon>Bacillota</taxon>
        <taxon>Bacilli</taxon>
        <taxon>Lactobacillales</taxon>
        <taxon>Lactobacillaceae</taxon>
        <taxon>Lacticaseibacillus</taxon>
    </lineage>
</organism>
<evidence type="ECO:0000313" key="4">
    <source>
        <dbReference type="Proteomes" id="UP001597252"/>
    </source>
</evidence>
<feature type="signal peptide" evidence="2">
    <location>
        <begin position="1"/>
        <end position="20"/>
    </location>
</feature>
<feature type="region of interest" description="Disordered" evidence="1">
    <location>
        <begin position="184"/>
        <end position="213"/>
    </location>
</feature>
<reference evidence="4" key="1">
    <citation type="journal article" date="2019" name="Int. J. Syst. Evol. Microbiol.">
        <title>The Global Catalogue of Microorganisms (GCM) 10K type strain sequencing project: providing services to taxonomists for standard genome sequencing and annotation.</title>
        <authorList>
            <consortium name="The Broad Institute Genomics Platform"/>
            <consortium name="The Broad Institute Genome Sequencing Center for Infectious Disease"/>
            <person name="Wu L."/>
            <person name="Ma J."/>
        </authorList>
    </citation>
    <scope>NUCLEOTIDE SEQUENCE [LARGE SCALE GENOMIC DNA]</scope>
    <source>
        <strain evidence="4">CCM 8903</strain>
    </source>
</reference>
<gene>
    <name evidence="3" type="ORF">ACFQ5J_03060</name>
</gene>
<evidence type="ECO:0000256" key="2">
    <source>
        <dbReference type="SAM" id="SignalP"/>
    </source>
</evidence>
<dbReference type="Proteomes" id="UP001597252">
    <property type="component" value="Unassembled WGS sequence"/>
</dbReference>
<keyword evidence="2" id="KW-0732">Signal</keyword>
<comment type="caution">
    <text evidence="3">The sequence shown here is derived from an EMBL/GenBank/DDBJ whole genome shotgun (WGS) entry which is preliminary data.</text>
</comment>
<keyword evidence="4" id="KW-1185">Reference proteome</keyword>
<accession>A0ABW4E5E3</accession>